<dbReference type="Proteomes" id="UP000579812">
    <property type="component" value="Unassembled WGS sequence"/>
</dbReference>
<protein>
    <submittedName>
        <fullName evidence="2">Uncharacterized protein</fullName>
    </submittedName>
</protein>
<organism evidence="2 3">
    <name type="scientific">Onychostoma macrolepis</name>
    <dbReference type="NCBI Taxonomy" id="369639"/>
    <lineage>
        <taxon>Eukaryota</taxon>
        <taxon>Metazoa</taxon>
        <taxon>Chordata</taxon>
        <taxon>Craniata</taxon>
        <taxon>Vertebrata</taxon>
        <taxon>Euteleostomi</taxon>
        <taxon>Actinopterygii</taxon>
        <taxon>Neopterygii</taxon>
        <taxon>Teleostei</taxon>
        <taxon>Ostariophysi</taxon>
        <taxon>Cypriniformes</taxon>
        <taxon>Cyprinidae</taxon>
        <taxon>Acrossocheilinae</taxon>
        <taxon>Onychostoma</taxon>
    </lineage>
</organism>
<evidence type="ECO:0000313" key="3">
    <source>
        <dbReference type="Proteomes" id="UP000579812"/>
    </source>
</evidence>
<dbReference type="EMBL" id="JAAMOB010000001">
    <property type="protein sequence ID" value="KAF4118096.1"/>
    <property type="molecule type" value="Genomic_DNA"/>
</dbReference>
<sequence>MSLYVKREDEDTASKLVASPSSGSNCVSMKSDQSMRNHLLEISEGTVISDSSIIRKQRTESPEPSGVSVKTDRSMEHPFKFSDGPVTSDSSLV</sequence>
<gene>
    <name evidence="2" type="ORF">G5714_000147</name>
</gene>
<reference evidence="2 3" key="1">
    <citation type="submission" date="2020-04" db="EMBL/GenBank/DDBJ databases">
        <title>Chromosome-level genome assembly of a cyprinid fish Onychostoma macrolepis by integration of Nanopore Sequencing, Bionano and Hi-C technology.</title>
        <authorList>
            <person name="Wang D."/>
        </authorList>
    </citation>
    <scope>NUCLEOTIDE SEQUENCE [LARGE SCALE GENOMIC DNA]</scope>
    <source>
        <strain evidence="2">SWU-2019</strain>
        <tissue evidence="2">Muscle</tissue>
    </source>
</reference>
<feature type="compositionally biased region" description="Basic and acidic residues" evidence="1">
    <location>
        <begin position="1"/>
        <end position="13"/>
    </location>
</feature>
<dbReference type="AlphaFoldDB" id="A0A7J6DFI9"/>
<name>A0A7J6DFI9_9TELE</name>
<feature type="compositionally biased region" description="Basic and acidic residues" evidence="1">
    <location>
        <begin position="70"/>
        <end position="80"/>
    </location>
</feature>
<evidence type="ECO:0000256" key="1">
    <source>
        <dbReference type="SAM" id="MobiDB-lite"/>
    </source>
</evidence>
<comment type="caution">
    <text evidence="2">The sequence shown here is derived from an EMBL/GenBank/DDBJ whole genome shotgun (WGS) entry which is preliminary data.</text>
</comment>
<feature type="region of interest" description="Disordered" evidence="1">
    <location>
        <begin position="1"/>
        <end position="31"/>
    </location>
</feature>
<proteinExistence type="predicted"/>
<keyword evidence="3" id="KW-1185">Reference proteome</keyword>
<accession>A0A7J6DFI9</accession>
<evidence type="ECO:0000313" key="2">
    <source>
        <dbReference type="EMBL" id="KAF4118096.1"/>
    </source>
</evidence>
<feature type="compositionally biased region" description="Polar residues" evidence="1">
    <location>
        <begin position="19"/>
        <end position="31"/>
    </location>
</feature>
<feature type="region of interest" description="Disordered" evidence="1">
    <location>
        <begin position="51"/>
        <end position="93"/>
    </location>
</feature>